<gene>
    <name evidence="3" type="ORF">RS82_04129</name>
</gene>
<feature type="region of interest" description="Disordered" evidence="2">
    <location>
        <begin position="211"/>
        <end position="239"/>
    </location>
</feature>
<evidence type="ECO:0000256" key="2">
    <source>
        <dbReference type="SAM" id="MobiDB-lite"/>
    </source>
</evidence>
<dbReference type="RefSeq" id="WP_157005704.1">
    <property type="nucleotide sequence ID" value="NZ_JYJA01000041.1"/>
</dbReference>
<comment type="caution">
    <text evidence="3">The sequence shown here is derived from an EMBL/GenBank/DDBJ whole genome shotgun (WGS) entry which is preliminary data.</text>
</comment>
<evidence type="ECO:0000313" key="4">
    <source>
        <dbReference type="Proteomes" id="UP000034098"/>
    </source>
</evidence>
<feature type="region of interest" description="Disordered" evidence="2">
    <location>
        <begin position="17"/>
        <end position="52"/>
    </location>
</feature>
<keyword evidence="4" id="KW-1185">Reference proteome</keyword>
<dbReference type="OrthoDB" id="4570269at2"/>
<evidence type="ECO:0000256" key="1">
    <source>
        <dbReference type="SAM" id="Coils"/>
    </source>
</evidence>
<evidence type="ECO:0000313" key="3">
    <source>
        <dbReference type="EMBL" id="KJL39916.1"/>
    </source>
</evidence>
<dbReference type="PATRIC" id="fig|69370.6.peg.4186"/>
<keyword evidence="1" id="KW-0175">Coiled coil</keyword>
<reference evidence="3 4" key="1">
    <citation type="submission" date="2015-02" db="EMBL/GenBank/DDBJ databases">
        <title>Draft genome sequences of ten Microbacterium spp. with emphasis on heavy metal contaminated environments.</title>
        <authorList>
            <person name="Corretto E."/>
        </authorList>
    </citation>
    <scope>NUCLEOTIDE SEQUENCE [LARGE SCALE GENOMIC DNA]</scope>
    <source>
        <strain evidence="3 4">DSM 8608</strain>
    </source>
</reference>
<feature type="compositionally biased region" description="Basic and acidic residues" evidence="2">
    <location>
        <begin position="225"/>
        <end position="239"/>
    </location>
</feature>
<dbReference type="Proteomes" id="UP000034098">
    <property type="component" value="Unassembled WGS sequence"/>
</dbReference>
<evidence type="ECO:0008006" key="5">
    <source>
        <dbReference type="Google" id="ProtNLM"/>
    </source>
</evidence>
<accession>A0A0M2H0L0</accession>
<sequence>MSTLSRRMMRPWLMFVGPDAGGGGGDDSSLTPEQFREKYGYPSGTKTDDMTDAEQAAYWRRKSKGFQKDSESKDRELSQWKGLGEFDAVSTTVGTAEQARLAALSDAERAREEAQRAEQAARAAGEATGQQKYLGEAIAGQLVALTIKPGEKPEDALNRVKGALQFTDPTRFLNADKDIDPALVAQFAASVAPSAGEGNGEGGDVLATLYGRQSTTPPAATSIAEARKQTRERLGKKTK</sequence>
<organism evidence="3 4">
    <name type="scientific">Microbacterium trichothecenolyticum</name>
    <name type="common">Aureobacterium trichothecenolyticum</name>
    <dbReference type="NCBI Taxonomy" id="69370"/>
    <lineage>
        <taxon>Bacteria</taxon>
        <taxon>Bacillati</taxon>
        <taxon>Actinomycetota</taxon>
        <taxon>Actinomycetes</taxon>
        <taxon>Micrococcales</taxon>
        <taxon>Microbacteriaceae</taxon>
        <taxon>Microbacterium</taxon>
    </lineage>
</organism>
<dbReference type="EMBL" id="JYJA01000041">
    <property type="protein sequence ID" value="KJL39916.1"/>
    <property type="molecule type" value="Genomic_DNA"/>
</dbReference>
<proteinExistence type="predicted"/>
<name>A0A0M2H0L0_MICTR</name>
<dbReference type="AlphaFoldDB" id="A0A0M2H0L0"/>
<feature type="coiled-coil region" evidence="1">
    <location>
        <begin position="100"/>
        <end position="127"/>
    </location>
</feature>
<protein>
    <recommendedName>
        <fullName evidence="5">Scaffolding protein</fullName>
    </recommendedName>
</protein>